<feature type="transmembrane region" description="Helical" evidence="6">
    <location>
        <begin position="357"/>
        <end position="381"/>
    </location>
</feature>
<dbReference type="Gene3D" id="1.20.1250.20">
    <property type="entry name" value="MFS general substrate transporter like domains"/>
    <property type="match status" value="2"/>
</dbReference>
<feature type="transmembrane region" description="Helical" evidence="6">
    <location>
        <begin position="162"/>
        <end position="180"/>
    </location>
</feature>
<dbReference type="Proteomes" id="UP000322245">
    <property type="component" value="Unassembled WGS sequence"/>
</dbReference>
<evidence type="ECO:0000313" key="9">
    <source>
        <dbReference type="Proteomes" id="UP000322245"/>
    </source>
</evidence>
<dbReference type="AlphaFoldDB" id="A0A5D3AZQ9"/>
<reference evidence="8 9" key="1">
    <citation type="submission" date="2017-05" db="EMBL/GenBank/DDBJ databases">
        <title>The Genome Sequence of Tsuchiyaea wingfieldii DSM 27421.</title>
        <authorList>
            <person name="Cuomo C."/>
            <person name="Passer A."/>
            <person name="Billmyre B."/>
            <person name="Heitman J."/>
        </authorList>
    </citation>
    <scope>NUCLEOTIDE SEQUENCE [LARGE SCALE GENOMIC DNA]</scope>
    <source>
        <strain evidence="8 9">DSM 27421</strain>
    </source>
</reference>
<evidence type="ECO:0000259" key="7">
    <source>
        <dbReference type="PROSITE" id="PS50850"/>
    </source>
</evidence>
<dbReference type="SUPFAM" id="SSF103473">
    <property type="entry name" value="MFS general substrate transporter"/>
    <property type="match status" value="1"/>
</dbReference>
<evidence type="ECO:0000256" key="3">
    <source>
        <dbReference type="ARBA" id="ARBA00022989"/>
    </source>
</evidence>
<evidence type="ECO:0000256" key="6">
    <source>
        <dbReference type="SAM" id="Phobius"/>
    </source>
</evidence>
<feature type="compositionally biased region" description="Polar residues" evidence="5">
    <location>
        <begin position="36"/>
        <end position="46"/>
    </location>
</feature>
<feature type="transmembrane region" description="Helical" evidence="6">
    <location>
        <begin position="422"/>
        <end position="441"/>
    </location>
</feature>
<keyword evidence="2 6" id="KW-0812">Transmembrane</keyword>
<feature type="transmembrane region" description="Helical" evidence="6">
    <location>
        <begin position="393"/>
        <end position="415"/>
    </location>
</feature>
<keyword evidence="3 6" id="KW-1133">Transmembrane helix</keyword>
<dbReference type="PANTHER" id="PTHR42718:SF1">
    <property type="entry name" value="LOW AFFINITY AMMONIUM TRANSPORTER"/>
    <property type="match status" value="1"/>
</dbReference>
<feature type="transmembrane region" description="Helical" evidence="6">
    <location>
        <begin position="252"/>
        <end position="273"/>
    </location>
</feature>
<dbReference type="InterPro" id="IPR011701">
    <property type="entry name" value="MFS"/>
</dbReference>
<dbReference type="GO" id="GO:0022857">
    <property type="term" value="F:transmembrane transporter activity"/>
    <property type="evidence" value="ECO:0007669"/>
    <property type="project" value="InterPro"/>
</dbReference>
<evidence type="ECO:0000256" key="1">
    <source>
        <dbReference type="ARBA" id="ARBA00004141"/>
    </source>
</evidence>
<feature type="transmembrane region" description="Helical" evidence="6">
    <location>
        <begin position="485"/>
        <end position="507"/>
    </location>
</feature>
<feature type="transmembrane region" description="Helical" evidence="6">
    <location>
        <begin position="221"/>
        <end position="246"/>
    </location>
</feature>
<protein>
    <recommendedName>
        <fullName evidence="7">Major facilitator superfamily (MFS) profile domain-containing protein</fullName>
    </recommendedName>
</protein>
<dbReference type="CDD" id="cd17476">
    <property type="entry name" value="MFS_Amf1_MDR_like"/>
    <property type="match status" value="1"/>
</dbReference>
<evidence type="ECO:0000256" key="4">
    <source>
        <dbReference type="ARBA" id="ARBA00023136"/>
    </source>
</evidence>
<sequence length="562" mass="60830">MNTSNDLKSSVALASPQEGQQSTTKDLPGEIVANGHQFSSSHPTSHPRSKERPSSRSASQRSLDHARSDPEAPSPEDLPPSQHYLDGRGNLFRVTFIGVACATQLFAQAGTGLIMIPLYVIGPALGTVDPGQMSWMVASYGMTVGMFLVAAGRLGDLYGPRLWWSIGIAIMVVSNIGSGFCKSPIPFDITRAINGIGSALSLPNAIAILGRTYPPGHARNVAFAMLGALAPAGFWVGGLIGALFGQLVSMGWIFWFTAILMTVFLVGGFLILPPDEPHPNPSERVFDYLGALLLALGLGLFNFCWNQAPVASRRWSEPYVYALLIVSFIFFGAFLWWERRMGKNALVPVEVLTRDSLLVYLCLWLGWMSFGTFLLYTTLFIRNIRNHHDPLTIVAQIIPLVPGGMCAAMLVPVLIHRIPGHFIFLAAMFSFVVGNLLAATAPTNSTYWGNTFFSCILVVFGPDLSFSTGQLIVSDSVSKEFQGIAAGLVSMITNYSLSIGLGMTGTVESYVRGSGTSTHDILKGYRAAFYFSTGLAALATVVVALFVRMGKQDKHRGEKHYV</sequence>
<gene>
    <name evidence="8" type="ORF">B9479_002978</name>
</gene>
<dbReference type="PROSITE" id="PS50850">
    <property type="entry name" value="MFS"/>
    <property type="match status" value="1"/>
</dbReference>
<keyword evidence="9" id="KW-1185">Reference proteome</keyword>
<dbReference type="EMBL" id="NIDF01000026">
    <property type="protein sequence ID" value="TYJ56288.1"/>
    <property type="molecule type" value="Genomic_DNA"/>
</dbReference>
<dbReference type="Pfam" id="PF07690">
    <property type="entry name" value="MFS_1"/>
    <property type="match status" value="1"/>
</dbReference>
<evidence type="ECO:0000256" key="5">
    <source>
        <dbReference type="SAM" id="MobiDB-lite"/>
    </source>
</evidence>
<feature type="transmembrane region" description="Helical" evidence="6">
    <location>
        <begin position="94"/>
        <end position="121"/>
    </location>
</feature>
<evidence type="ECO:0000256" key="2">
    <source>
        <dbReference type="ARBA" id="ARBA00022692"/>
    </source>
</evidence>
<dbReference type="GO" id="GO:0016020">
    <property type="term" value="C:membrane"/>
    <property type="evidence" value="ECO:0007669"/>
    <property type="project" value="UniProtKB-SubCell"/>
</dbReference>
<dbReference type="InterPro" id="IPR036259">
    <property type="entry name" value="MFS_trans_sf"/>
</dbReference>
<comment type="subcellular location">
    <subcellularLocation>
        <location evidence="1">Membrane</location>
        <topology evidence="1">Multi-pass membrane protein</topology>
    </subcellularLocation>
</comment>
<dbReference type="InterPro" id="IPR020846">
    <property type="entry name" value="MFS_dom"/>
</dbReference>
<organism evidence="8 9">
    <name type="scientific">Cryptococcus floricola</name>
    <dbReference type="NCBI Taxonomy" id="2591691"/>
    <lineage>
        <taxon>Eukaryota</taxon>
        <taxon>Fungi</taxon>
        <taxon>Dikarya</taxon>
        <taxon>Basidiomycota</taxon>
        <taxon>Agaricomycotina</taxon>
        <taxon>Tremellomycetes</taxon>
        <taxon>Tremellales</taxon>
        <taxon>Cryptococcaceae</taxon>
        <taxon>Cryptococcus</taxon>
    </lineage>
</organism>
<comment type="caution">
    <text evidence="8">The sequence shown here is derived from an EMBL/GenBank/DDBJ whole genome shotgun (WGS) entry which is preliminary data.</text>
</comment>
<feature type="transmembrane region" description="Helical" evidence="6">
    <location>
        <begin position="527"/>
        <end position="547"/>
    </location>
</feature>
<feature type="transmembrane region" description="Helical" evidence="6">
    <location>
        <begin position="133"/>
        <end position="150"/>
    </location>
</feature>
<keyword evidence="4 6" id="KW-0472">Membrane</keyword>
<feature type="region of interest" description="Disordered" evidence="5">
    <location>
        <begin position="1"/>
        <end position="83"/>
    </location>
</feature>
<accession>A0A5D3AZQ9</accession>
<feature type="transmembrane region" description="Helical" evidence="6">
    <location>
        <begin position="285"/>
        <end position="308"/>
    </location>
</feature>
<feature type="domain" description="Major facilitator superfamily (MFS) profile" evidence="7">
    <location>
        <begin position="96"/>
        <end position="551"/>
    </location>
</feature>
<evidence type="ECO:0000313" key="8">
    <source>
        <dbReference type="EMBL" id="TYJ56288.1"/>
    </source>
</evidence>
<dbReference type="FunFam" id="1.20.1250.20:FF:000506">
    <property type="entry name" value="MFS transporter, putative"/>
    <property type="match status" value="1"/>
</dbReference>
<feature type="transmembrane region" description="Helical" evidence="6">
    <location>
        <begin position="320"/>
        <end position="337"/>
    </location>
</feature>
<name>A0A5D3AZQ9_9TREE</name>
<proteinExistence type="predicted"/>
<feature type="transmembrane region" description="Helical" evidence="6">
    <location>
        <begin position="447"/>
        <end position="473"/>
    </location>
</feature>
<dbReference type="PANTHER" id="PTHR42718">
    <property type="entry name" value="MAJOR FACILITATOR SUPERFAMILY MULTIDRUG TRANSPORTER MFSC"/>
    <property type="match status" value="1"/>
</dbReference>